<dbReference type="Proteomes" id="UP001240984">
    <property type="component" value="Unassembled WGS sequence"/>
</dbReference>
<evidence type="ECO:0000256" key="7">
    <source>
        <dbReference type="ARBA" id="ARBA00023136"/>
    </source>
</evidence>
<dbReference type="Pfam" id="PF13732">
    <property type="entry name" value="DrrA1-3_C"/>
    <property type="match status" value="1"/>
</dbReference>
<evidence type="ECO:0000256" key="1">
    <source>
        <dbReference type="ARBA" id="ARBA00004413"/>
    </source>
</evidence>
<dbReference type="InterPro" id="IPR025302">
    <property type="entry name" value="DrrA1/2-like_C"/>
</dbReference>
<keyword evidence="3" id="KW-1003">Cell membrane</keyword>
<evidence type="ECO:0000256" key="5">
    <source>
        <dbReference type="ARBA" id="ARBA00022840"/>
    </source>
</evidence>
<dbReference type="EMBL" id="JAUSRA010000001">
    <property type="protein sequence ID" value="MDP9796830.1"/>
    <property type="molecule type" value="Genomic_DNA"/>
</dbReference>
<dbReference type="Gene3D" id="3.40.50.300">
    <property type="entry name" value="P-loop containing nucleotide triphosphate hydrolases"/>
    <property type="match status" value="1"/>
</dbReference>
<keyword evidence="6" id="KW-1278">Translocase</keyword>
<evidence type="ECO:0000256" key="9">
    <source>
        <dbReference type="ARBA" id="ARBA00049985"/>
    </source>
</evidence>
<comment type="similarity">
    <text evidence="9">Belongs to the ABC transporter superfamily. Drug exporter-1 (DrugE1) (TC 3.A.1.105) family.</text>
</comment>
<dbReference type="InterPro" id="IPR003439">
    <property type="entry name" value="ABC_transporter-like_ATP-bd"/>
</dbReference>
<dbReference type="SMART" id="SM00382">
    <property type="entry name" value="AAA"/>
    <property type="match status" value="1"/>
</dbReference>
<dbReference type="PROSITE" id="PS50893">
    <property type="entry name" value="ABC_TRANSPORTER_2"/>
    <property type="match status" value="1"/>
</dbReference>
<dbReference type="InterPro" id="IPR017871">
    <property type="entry name" value="ABC_transporter-like_CS"/>
</dbReference>
<evidence type="ECO:0000256" key="3">
    <source>
        <dbReference type="ARBA" id="ARBA00022475"/>
    </source>
</evidence>
<reference evidence="11 12" key="1">
    <citation type="submission" date="2023-07" db="EMBL/GenBank/DDBJ databases">
        <title>Sequencing the genomes of 1000 actinobacteria strains.</title>
        <authorList>
            <person name="Klenk H.-P."/>
        </authorList>
    </citation>
    <scope>NUCLEOTIDE SEQUENCE [LARGE SCALE GENOMIC DNA]</scope>
    <source>
        <strain evidence="11 12">DSM 44710</strain>
    </source>
</reference>
<dbReference type="SUPFAM" id="SSF52540">
    <property type="entry name" value="P-loop containing nucleoside triphosphate hydrolases"/>
    <property type="match status" value="1"/>
</dbReference>
<accession>A0ABT9MZP2</accession>
<dbReference type="PANTHER" id="PTHR42711">
    <property type="entry name" value="ABC TRANSPORTER ATP-BINDING PROTEIN"/>
    <property type="match status" value="1"/>
</dbReference>
<protein>
    <submittedName>
        <fullName evidence="11">ABC-2 type transport system ATP-binding protein</fullName>
    </submittedName>
</protein>
<evidence type="ECO:0000313" key="11">
    <source>
        <dbReference type="EMBL" id="MDP9796830.1"/>
    </source>
</evidence>
<comment type="subcellular location">
    <subcellularLocation>
        <location evidence="1">Cell membrane</location>
        <topology evidence="1">Peripheral membrane protein</topology>
        <orientation evidence="1">Cytoplasmic side</orientation>
    </subcellularLocation>
</comment>
<evidence type="ECO:0000256" key="4">
    <source>
        <dbReference type="ARBA" id="ARBA00022741"/>
    </source>
</evidence>
<gene>
    <name evidence="11" type="ORF">J2S43_005342</name>
</gene>
<dbReference type="NCBIfam" id="TIGR01188">
    <property type="entry name" value="drrA"/>
    <property type="match status" value="1"/>
</dbReference>
<name>A0ABT9MZP2_9ACTN</name>
<keyword evidence="5 11" id="KW-0067">ATP-binding</keyword>
<feature type="domain" description="ABC transporter" evidence="10">
    <location>
        <begin position="40"/>
        <end position="270"/>
    </location>
</feature>
<comment type="caution">
    <text evidence="11">The sequence shown here is derived from an EMBL/GenBank/DDBJ whole genome shotgun (WGS) entry which is preliminary data.</text>
</comment>
<dbReference type="PANTHER" id="PTHR42711:SF19">
    <property type="entry name" value="DOXORUBICIN RESISTANCE ATP-BINDING PROTEIN DRRA"/>
    <property type="match status" value="1"/>
</dbReference>
<evidence type="ECO:0000256" key="6">
    <source>
        <dbReference type="ARBA" id="ARBA00022967"/>
    </source>
</evidence>
<sequence>MTEHVIDRWPPGPDVAAREAAGAAHAGAAHAGAAHAGAAIVMAGLAKRFGDVAALDGVDLVVPQGAVCGLLGPNGAGKTTAVRILSTLTRPDSGTALVGGVDVTRNPDEVRRRIGVTGQRTTVDDILTGRENLETWGRLYHIGVRTARRRADELLEQFGLTDAATRMVKHYSGGMRRRLDLAVGFLLRPQVLFLDEPTTALDPHSRNEVWQVVASMAAQGTTVLLTTQYLEEADRLASQIAVLDHGRVIAEGTPDQLKSRIGGHRIDVVLRGAGAVARTARGLAGVVGAEPEVDAEASRISVPVRDQVTTLHVVMRWLHDNGVEVEDVAVRRPTLDDVFLSVTGRGASTGRVAA</sequence>
<dbReference type="InterPro" id="IPR027417">
    <property type="entry name" value="P-loop_NTPase"/>
</dbReference>
<keyword evidence="2" id="KW-0813">Transport</keyword>
<keyword evidence="8" id="KW-0046">Antibiotic resistance</keyword>
<dbReference type="InterPro" id="IPR050763">
    <property type="entry name" value="ABC_transporter_ATP-binding"/>
</dbReference>
<evidence type="ECO:0000259" key="10">
    <source>
        <dbReference type="PROSITE" id="PS50893"/>
    </source>
</evidence>
<keyword evidence="7" id="KW-0472">Membrane</keyword>
<dbReference type="GO" id="GO:0005524">
    <property type="term" value="F:ATP binding"/>
    <property type="evidence" value="ECO:0007669"/>
    <property type="project" value="UniProtKB-KW"/>
</dbReference>
<evidence type="ECO:0000256" key="8">
    <source>
        <dbReference type="ARBA" id="ARBA00023251"/>
    </source>
</evidence>
<dbReference type="Pfam" id="PF00005">
    <property type="entry name" value="ABC_tran"/>
    <property type="match status" value="1"/>
</dbReference>
<evidence type="ECO:0000256" key="2">
    <source>
        <dbReference type="ARBA" id="ARBA00022448"/>
    </source>
</evidence>
<keyword evidence="12" id="KW-1185">Reference proteome</keyword>
<proteinExistence type="inferred from homology"/>
<dbReference type="PROSITE" id="PS00211">
    <property type="entry name" value="ABC_TRANSPORTER_1"/>
    <property type="match status" value="1"/>
</dbReference>
<evidence type="ECO:0000313" key="12">
    <source>
        <dbReference type="Proteomes" id="UP001240984"/>
    </source>
</evidence>
<keyword evidence="4" id="KW-0547">Nucleotide-binding</keyword>
<dbReference type="InterPro" id="IPR005894">
    <property type="entry name" value="DrrA"/>
</dbReference>
<organism evidence="11 12">
    <name type="scientific">Catenuloplanes nepalensis</name>
    <dbReference type="NCBI Taxonomy" id="587533"/>
    <lineage>
        <taxon>Bacteria</taxon>
        <taxon>Bacillati</taxon>
        <taxon>Actinomycetota</taxon>
        <taxon>Actinomycetes</taxon>
        <taxon>Micromonosporales</taxon>
        <taxon>Micromonosporaceae</taxon>
        <taxon>Catenuloplanes</taxon>
    </lineage>
</organism>
<dbReference type="InterPro" id="IPR003593">
    <property type="entry name" value="AAA+_ATPase"/>
</dbReference>